<feature type="region of interest" description="Disordered" evidence="6">
    <location>
        <begin position="446"/>
        <end position="477"/>
    </location>
</feature>
<dbReference type="SMART" id="SM00220">
    <property type="entry name" value="S_TKc"/>
    <property type="match status" value="1"/>
</dbReference>
<feature type="domain" description="Protein kinase" evidence="7">
    <location>
        <begin position="114"/>
        <end position="440"/>
    </location>
</feature>
<feature type="compositionally biased region" description="Basic and acidic residues" evidence="6">
    <location>
        <begin position="55"/>
        <end position="69"/>
    </location>
</feature>
<dbReference type="Proteomes" id="UP001438707">
    <property type="component" value="Unassembled WGS sequence"/>
</dbReference>
<dbReference type="GO" id="GO:0005634">
    <property type="term" value="C:nucleus"/>
    <property type="evidence" value="ECO:0007669"/>
    <property type="project" value="TreeGrafter"/>
</dbReference>
<proteinExistence type="predicted"/>
<sequence length="477" mass="54381">MVANKTRRRRQPDSPSEPASSAGLENGSRSGHKRRRAEADVPQSTEGRRTSKRLRSAEKLRRVPRDWRKQKPGLPAPVRLSDYVVADRPSPPFRSDDKDGHFQFELGDNLASRYKVLSKMGEGTFGRVLECWDRKNRDYVAIKIIRSLQKYRDAAMIELEVLNILDHFDSDCKWHCVGLKDWFDYRGHVCMVFERLGPSLFDFLRRNNYHPFHVDLVRSFGRQMLESIAYIHELTLVHTDLKPENILLQSAEYDKQTPPRGSKVGKRVPASSTIRVIDFGSATFEDQYHSKVVSTRHYRAPEVILGLGWSYPCDLWSAGCILYELATGDALFQTHDNLEHLAMMERVLGTMPTGMVRKAGKTMQRYFTSRHRLAWPPRSADSRSLRAVAKLASLQDLVEVSGDVSCDPYLESLIDVISGMLKYDPEARLSADEALQHKFFAVEELPSGKEEVSSPRRTRSKDLRSSAPSKLLATDKS</sequence>
<evidence type="ECO:0000256" key="5">
    <source>
        <dbReference type="ARBA" id="ARBA00022840"/>
    </source>
</evidence>
<evidence type="ECO:0000256" key="6">
    <source>
        <dbReference type="SAM" id="MobiDB-lite"/>
    </source>
</evidence>
<evidence type="ECO:0000256" key="2">
    <source>
        <dbReference type="ARBA" id="ARBA00022679"/>
    </source>
</evidence>
<evidence type="ECO:0000313" key="9">
    <source>
        <dbReference type="Proteomes" id="UP001438707"/>
    </source>
</evidence>
<dbReference type="EMBL" id="JALJOS010000043">
    <property type="protein sequence ID" value="KAK9820822.1"/>
    <property type="molecule type" value="Genomic_DNA"/>
</dbReference>
<feature type="compositionally biased region" description="Basic and acidic residues" evidence="6">
    <location>
        <begin position="446"/>
        <end position="464"/>
    </location>
</feature>
<keyword evidence="1" id="KW-0723">Serine/threonine-protein kinase</keyword>
<feature type="region of interest" description="Disordered" evidence="6">
    <location>
        <begin position="1"/>
        <end position="80"/>
    </location>
</feature>
<keyword evidence="2" id="KW-0808">Transferase</keyword>
<dbReference type="InterPro" id="IPR051175">
    <property type="entry name" value="CLK_kinases"/>
</dbReference>
<dbReference type="InterPro" id="IPR000719">
    <property type="entry name" value="Prot_kinase_dom"/>
</dbReference>
<organism evidence="8 9">
    <name type="scientific">Apatococcus lobatus</name>
    <dbReference type="NCBI Taxonomy" id="904363"/>
    <lineage>
        <taxon>Eukaryota</taxon>
        <taxon>Viridiplantae</taxon>
        <taxon>Chlorophyta</taxon>
        <taxon>core chlorophytes</taxon>
        <taxon>Trebouxiophyceae</taxon>
        <taxon>Chlorellales</taxon>
        <taxon>Chlorellaceae</taxon>
        <taxon>Apatococcus</taxon>
    </lineage>
</organism>
<dbReference type="PANTHER" id="PTHR45646">
    <property type="entry name" value="SERINE/THREONINE-PROTEIN KINASE DOA-RELATED"/>
    <property type="match status" value="1"/>
</dbReference>
<protein>
    <recommendedName>
        <fullName evidence="7">Protein kinase domain-containing protein</fullName>
    </recommendedName>
</protein>
<dbReference type="Gene3D" id="1.10.510.10">
    <property type="entry name" value="Transferase(Phosphotransferase) domain 1"/>
    <property type="match status" value="1"/>
</dbReference>
<gene>
    <name evidence="8" type="ORF">WJX74_009368</name>
</gene>
<evidence type="ECO:0000256" key="1">
    <source>
        <dbReference type="ARBA" id="ARBA00022527"/>
    </source>
</evidence>
<dbReference type="PROSITE" id="PS50011">
    <property type="entry name" value="PROTEIN_KINASE_DOM"/>
    <property type="match status" value="1"/>
</dbReference>
<accession>A0AAW1QHD4</accession>
<keyword evidence="3" id="KW-0547">Nucleotide-binding</keyword>
<keyword evidence="9" id="KW-1185">Reference proteome</keyword>
<dbReference type="PANTHER" id="PTHR45646:SF11">
    <property type="entry name" value="SERINE_THREONINE-PROTEIN KINASE DOA"/>
    <property type="match status" value="1"/>
</dbReference>
<dbReference type="GO" id="GO:0004674">
    <property type="term" value="F:protein serine/threonine kinase activity"/>
    <property type="evidence" value="ECO:0007669"/>
    <property type="project" value="UniProtKB-KW"/>
</dbReference>
<reference evidence="8 9" key="1">
    <citation type="journal article" date="2024" name="Nat. Commun.">
        <title>Phylogenomics reveals the evolutionary origins of lichenization in chlorophyte algae.</title>
        <authorList>
            <person name="Puginier C."/>
            <person name="Libourel C."/>
            <person name="Otte J."/>
            <person name="Skaloud P."/>
            <person name="Haon M."/>
            <person name="Grisel S."/>
            <person name="Petersen M."/>
            <person name="Berrin J.G."/>
            <person name="Delaux P.M."/>
            <person name="Dal Grande F."/>
            <person name="Keller J."/>
        </authorList>
    </citation>
    <scope>NUCLEOTIDE SEQUENCE [LARGE SCALE GENOMIC DNA]</scope>
    <source>
        <strain evidence="8 9">SAG 2145</strain>
    </source>
</reference>
<comment type="caution">
    <text evidence="8">The sequence shown here is derived from an EMBL/GenBank/DDBJ whole genome shotgun (WGS) entry which is preliminary data.</text>
</comment>
<evidence type="ECO:0000256" key="4">
    <source>
        <dbReference type="ARBA" id="ARBA00022777"/>
    </source>
</evidence>
<dbReference type="InterPro" id="IPR008271">
    <property type="entry name" value="Ser/Thr_kinase_AS"/>
</dbReference>
<dbReference type="CDD" id="cd14134">
    <property type="entry name" value="PKc_CLK"/>
    <property type="match status" value="1"/>
</dbReference>
<dbReference type="Pfam" id="PF00069">
    <property type="entry name" value="Pkinase"/>
    <property type="match status" value="1"/>
</dbReference>
<evidence type="ECO:0000256" key="3">
    <source>
        <dbReference type="ARBA" id="ARBA00022741"/>
    </source>
</evidence>
<feature type="compositionally biased region" description="Basic residues" evidence="6">
    <location>
        <begin position="1"/>
        <end position="10"/>
    </location>
</feature>
<name>A0AAW1QHD4_9CHLO</name>
<evidence type="ECO:0000259" key="7">
    <source>
        <dbReference type="PROSITE" id="PS50011"/>
    </source>
</evidence>
<dbReference type="InterPro" id="IPR011009">
    <property type="entry name" value="Kinase-like_dom_sf"/>
</dbReference>
<dbReference type="AlphaFoldDB" id="A0AAW1QHD4"/>
<evidence type="ECO:0000313" key="8">
    <source>
        <dbReference type="EMBL" id="KAK9820822.1"/>
    </source>
</evidence>
<keyword evidence="4" id="KW-0418">Kinase</keyword>
<dbReference type="GO" id="GO:0005524">
    <property type="term" value="F:ATP binding"/>
    <property type="evidence" value="ECO:0007669"/>
    <property type="project" value="UniProtKB-KW"/>
</dbReference>
<dbReference type="PROSITE" id="PS00108">
    <property type="entry name" value="PROTEIN_KINASE_ST"/>
    <property type="match status" value="1"/>
</dbReference>
<dbReference type="SUPFAM" id="SSF56112">
    <property type="entry name" value="Protein kinase-like (PK-like)"/>
    <property type="match status" value="1"/>
</dbReference>
<keyword evidence="5" id="KW-0067">ATP-binding</keyword>
<dbReference type="Gene3D" id="3.30.200.20">
    <property type="entry name" value="Phosphorylase Kinase, domain 1"/>
    <property type="match status" value="1"/>
</dbReference>